<reference evidence="1 2" key="1">
    <citation type="submission" date="2016-06" db="EMBL/GenBank/DDBJ databases">
        <title>Complete genome sequence of Streptomyces griseochromogenes ATCC 14511, the Blasticidin S producer.</title>
        <authorList>
            <person name="Wu L."/>
        </authorList>
    </citation>
    <scope>NUCLEOTIDE SEQUENCE [LARGE SCALE GENOMIC DNA]</scope>
    <source>
        <strain evidence="1 2">ATCC 14511</strain>
    </source>
</reference>
<gene>
    <name evidence="1" type="ORF">AVL59_21925</name>
</gene>
<dbReference type="EMBL" id="CP016279">
    <property type="protein sequence ID" value="ANP51876.1"/>
    <property type="molecule type" value="Genomic_DNA"/>
</dbReference>
<name>A0A1B1AZ77_9ACTN</name>
<dbReference type="AlphaFoldDB" id="A0A1B1AZ77"/>
<proteinExistence type="predicted"/>
<evidence type="ECO:0000313" key="2">
    <source>
        <dbReference type="Proteomes" id="UP000092659"/>
    </source>
</evidence>
<dbReference type="KEGG" id="sgs:AVL59_21925"/>
<sequence>MQFPVHRRVSALAGVDEVDGDLGVLDPPGGAGVLALDPDRASPLFTSPVSSTTSTVASS</sequence>
<accession>A0A1B1AZ77</accession>
<organism evidence="1 2">
    <name type="scientific">Streptomyces griseochromogenes</name>
    <dbReference type="NCBI Taxonomy" id="68214"/>
    <lineage>
        <taxon>Bacteria</taxon>
        <taxon>Bacillati</taxon>
        <taxon>Actinomycetota</taxon>
        <taxon>Actinomycetes</taxon>
        <taxon>Kitasatosporales</taxon>
        <taxon>Streptomycetaceae</taxon>
        <taxon>Streptomyces</taxon>
    </lineage>
</organism>
<protein>
    <submittedName>
        <fullName evidence="1">Uncharacterized protein</fullName>
    </submittedName>
</protein>
<dbReference type="Proteomes" id="UP000092659">
    <property type="component" value="Chromosome"/>
</dbReference>
<evidence type="ECO:0000313" key="1">
    <source>
        <dbReference type="EMBL" id="ANP51876.1"/>
    </source>
</evidence>